<keyword evidence="2" id="KW-1185">Reference proteome</keyword>
<proteinExistence type="predicted"/>
<reference evidence="2" key="1">
    <citation type="journal article" date="2017" name="bioRxiv">
        <title>Comparative analysis of the genomes of Stylophora pistillata and Acropora digitifera provides evidence for extensive differences between species of corals.</title>
        <authorList>
            <person name="Voolstra C.R."/>
            <person name="Li Y."/>
            <person name="Liew Y.J."/>
            <person name="Baumgarten S."/>
            <person name="Zoccola D."/>
            <person name="Flot J.-F."/>
            <person name="Tambutte S."/>
            <person name="Allemand D."/>
            <person name="Aranda M."/>
        </authorList>
    </citation>
    <scope>NUCLEOTIDE SEQUENCE [LARGE SCALE GENOMIC DNA]</scope>
</reference>
<evidence type="ECO:0000313" key="2">
    <source>
        <dbReference type="Proteomes" id="UP000225706"/>
    </source>
</evidence>
<gene>
    <name evidence="1" type="ORF">AWC38_SpisGene15385</name>
</gene>
<sequence>MIIDEVRKQRGPLIHRLTGVSKEVLDEEIKKAMHESGLTKKVEDLRQKDEEIAKQPEDKEKSDEEILMGQATAIPARDVKIGDTVYVKGSHGSEKDSIRSINTYCLRERCVRPSNPERHYSG</sequence>
<name>A0A2B4RVD4_STYPI</name>
<accession>A0A2B4RVD4</accession>
<dbReference type="OrthoDB" id="5974162at2759"/>
<evidence type="ECO:0000313" key="1">
    <source>
        <dbReference type="EMBL" id="PFX20182.1"/>
    </source>
</evidence>
<protein>
    <submittedName>
        <fullName evidence="1">Uncharacterized protein</fullName>
    </submittedName>
</protein>
<comment type="caution">
    <text evidence="1">The sequence shown here is derived from an EMBL/GenBank/DDBJ whole genome shotgun (WGS) entry which is preliminary data.</text>
</comment>
<organism evidence="1 2">
    <name type="scientific">Stylophora pistillata</name>
    <name type="common">Smooth cauliflower coral</name>
    <dbReference type="NCBI Taxonomy" id="50429"/>
    <lineage>
        <taxon>Eukaryota</taxon>
        <taxon>Metazoa</taxon>
        <taxon>Cnidaria</taxon>
        <taxon>Anthozoa</taxon>
        <taxon>Hexacorallia</taxon>
        <taxon>Scleractinia</taxon>
        <taxon>Astrocoeniina</taxon>
        <taxon>Pocilloporidae</taxon>
        <taxon>Stylophora</taxon>
    </lineage>
</organism>
<dbReference type="Proteomes" id="UP000225706">
    <property type="component" value="Unassembled WGS sequence"/>
</dbReference>
<dbReference type="EMBL" id="LSMT01000327">
    <property type="protein sequence ID" value="PFX20182.1"/>
    <property type="molecule type" value="Genomic_DNA"/>
</dbReference>
<dbReference type="AlphaFoldDB" id="A0A2B4RVD4"/>